<keyword evidence="3" id="KW-1185">Reference proteome</keyword>
<protein>
    <submittedName>
        <fullName evidence="2">Putative 49.1 kDa protein in ND3 intron</fullName>
    </submittedName>
</protein>
<dbReference type="SUPFAM" id="SSF55608">
    <property type="entry name" value="Homing endonucleases"/>
    <property type="match status" value="1"/>
</dbReference>
<evidence type="ECO:0000313" key="3">
    <source>
        <dbReference type="Proteomes" id="UP000286134"/>
    </source>
</evidence>
<sequence length="213" mass="24278">MGKSLFLNRQDGQCILLKKPNSGDILKLKIPSHNRKVIGGLNNYSGMVTSSLKMSENEMDYRGSKYTLMGFERNYQVKIPFNQILQKRYSTSSNINNKLTPWCVTGFTDAEGCFCIRIRKDTRYKSGYNIVALFSISLNQKDLSVLRSFKSFFGEAVIELINAKKHFNTDNLKEFVSIKALINKGLTDDKLFRFNVIPVVKPVIDASKTFNPH</sequence>
<gene>
    <name evidence="2" type="ORF">OnM2_002007</name>
</gene>
<reference evidence="2 3" key="1">
    <citation type="journal article" date="2018" name="BMC Genomics">
        <title>Comparative genome analyses reveal sequence features reflecting distinct modes of host-adaptation between dicot and monocot powdery mildew.</title>
        <authorList>
            <person name="Wu Y."/>
            <person name="Ma X."/>
            <person name="Pan Z."/>
            <person name="Kale S.D."/>
            <person name="Song Y."/>
            <person name="King H."/>
            <person name="Zhang Q."/>
            <person name="Presley C."/>
            <person name="Deng X."/>
            <person name="Wei C.I."/>
            <person name="Xiao S."/>
        </authorList>
    </citation>
    <scope>NUCLEOTIDE SEQUENCE [LARGE SCALE GENOMIC DNA]</scope>
    <source>
        <strain evidence="2">UMSG2</strain>
    </source>
</reference>
<dbReference type="InterPro" id="IPR027434">
    <property type="entry name" value="Homing_endonucl"/>
</dbReference>
<organism evidence="2 3">
    <name type="scientific">Erysiphe neolycopersici</name>
    <dbReference type="NCBI Taxonomy" id="212602"/>
    <lineage>
        <taxon>Eukaryota</taxon>
        <taxon>Fungi</taxon>
        <taxon>Dikarya</taxon>
        <taxon>Ascomycota</taxon>
        <taxon>Pezizomycotina</taxon>
        <taxon>Leotiomycetes</taxon>
        <taxon>Erysiphales</taxon>
        <taxon>Erysiphaceae</taxon>
        <taxon>Erysiphe</taxon>
    </lineage>
</organism>
<dbReference type="AlphaFoldDB" id="A0A420I825"/>
<proteinExistence type="predicted"/>
<dbReference type="InterPro" id="IPR004860">
    <property type="entry name" value="LAGLIDADG_dom"/>
</dbReference>
<comment type="caution">
    <text evidence="2">The sequence shown here is derived from an EMBL/GenBank/DDBJ whole genome shotgun (WGS) entry which is preliminary data.</text>
</comment>
<dbReference type="GO" id="GO:0005739">
    <property type="term" value="C:mitochondrion"/>
    <property type="evidence" value="ECO:0007669"/>
    <property type="project" value="UniProtKB-ARBA"/>
</dbReference>
<dbReference type="Pfam" id="PF00961">
    <property type="entry name" value="LAGLIDADG_1"/>
    <property type="match status" value="1"/>
</dbReference>
<dbReference type="OrthoDB" id="5427881at2759"/>
<dbReference type="EMBL" id="MCFK01000285">
    <property type="protein sequence ID" value="RKF65808.1"/>
    <property type="molecule type" value="Genomic_DNA"/>
</dbReference>
<dbReference type="Gene3D" id="3.10.28.10">
    <property type="entry name" value="Homing endonucleases"/>
    <property type="match status" value="1"/>
</dbReference>
<dbReference type="GO" id="GO:0004519">
    <property type="term" value="F:endonuclease activity"/>
    <property type="evidence" value="ECO:0007669"/>
    <property type="project" value="InterPro"/>
</dbReference>
<evidence type="ECO:0000259" key="1">
    <source>
        <dbReference type="Pfam" id="PF00961"/>
    </source>
</evidence>
<dbReference type="PANTHER" id="PTHR36181">
    <property type="entry name" value="INTRON-ENCODED ENDONUCLEASE AI3-RELATED"/>
    <property type="match status" value="1"/>
</dbReference>
<name>A0A420I825_9PEZI</name>
<evidence type="ECO:0000313" key="2">
    <source>
        <dbReference type="EMBL" id="RKF65808.1"/>
    </source>
</evidence>
<dbReference type="PANTHER" id="PTHR36181:SF4">
    <property type="entry name" value="LAGLIDADG ENDONUCLEASE"/>
    <property type="match status" value="1"/>
</dbReference>
<dbReference type="InterPro" id="IPR051289">
    <property type="entry name" value="LAGLIDADG_Endonuclease"/>
</dbReference>
<dbReference type="Proteomes" id="UP000286134">
    <property type="component" value="Unassembled WGS sequence"/>
</dbReference>
<feature type="domain" description="Homing endonuclease LAGLIDADG" evidence="1">
    <location>
        <begin position="105"/>
        <end position="166"/>
    </location>
</feature>
<accession>A0A420I825</accession>